<protein>
    <submittedName>
        <fullName evidence="2">Uncharacterized protein</fullName>
    </submittedName>
</protein>
<organism evidence="2 5">
    <name type="scientific">Clostridium pasteurianum DSM 525 = ATCC 6013</name>
    <dbReference type="NCBI Taxonomy" id="1262449"/>
    <lineage>
        <taxon>Bacteria</taxon>
        <taxon>Bacillati</taxon>
        <taxon>Bacillota</taxon>
        <taxon>Clostridia</taxon>
        <taxon>Eubacteriales</taxon>
        <taxon>Clostridiaceae</taxon>
        <taxon>Clostridium</taxon>
    </lineage>
</organism>
<dbReference type="EMBL" id="CP009268">
    <property type="protein sequence ID" value="AJA51231.1"/>
    <property type="molecule type" value="Genomic_DNA"/>
</dbReference>
<accession>A0A0H3J5R4</accession>
<evidence type="ECO:0000313" key="2">
    <source>
        <dbReference type="EMBL" id="AJA51231.1"/>
    </source>
</evidence>
<evidence type="ECO:0000313" key="3">
    <source>
        <dbReference type="EMBL" id="KRU12761.1"/>
    </source>
</evidence>
<keyword evidence="1" id="KW-0812">Transmembrane</keyword>
<keyword evidence="5" id="KW-1185">Reference proteome</keyword>
<evidence type="ECO:0000256" key="1">
    <source>
        <dbReference type="SAM" id="Phobius"/>
    </source>
</evidence>
<reference evidence="2 5" key="1">
    <citation type="journal article" date="2015" name="Genome Announc.">
        <title>Complete Genome Sequence of the Nitrogen-Fixing and Solvent-Producing Clostridium pasteurianum DSM 525.</title>
        <authorList>
            <person name="Poehlein A."/>
            <person name="Grosse-Honebrink A."/>
            <person name="Zhang Y."/>
            <person name="Minton N.P."/>
            <person name="Daniel R."/>
        </authorList>
    </citation>
    <scope>NUCLEOTIDE SEQUENCE [LARGE SCALE GENOMIC DNA]</scope>
    <source>
        <strain evidence="2">DSM 525</strain>
        <strain evidence="5">DSM 525 / ATCC 6013</strain>
    </source>
</reference>
<dbReference type="Proteomes" id="UP000030905">
    <property type="component" value="Chromosome"/>
</dbReference>
<dbReference type="AlphaFoldDB" id="A0A0H3J5R4"/>
<dbReference type="KEGG" id="cpae:CPAST_c11430"/>
<dbReference type="KEGG" id="cpat:CLPA_c11430"/>
<keyword evidence="1" id="KW-1133">Transmembrane helix</keyword>
<sequence>MNNKNTAMDNVLDENNQKKESKKDMAYKVAAGIANAILVMLGIGLLRF</sequence>
<gene>
    <name evidence="2" type="ORF">CLPA_c11430</name>
    <name evidence="3" type="ORF">CP6013_02009</name>
</gene>
<dbReference type="PATRIC" id="fig|1262449.7.peg.1160"/>
<proteinExistence type="predicted"/>
<evidence type="ECO:0000313" key="4">
    <source>
        <dbReference type="Proteomes" id="UP000028042"/>
    </source>
</evidence>
<dbReference type="Proteomes" id="UP000028042">
    <property type="component" value="Unassembled WGS sequence"/>
</dbReference>
<dbReference type="GeneID" id="93076209"/>
<keyword evidence="1" id="KW-0472">Membrane</keyword>
<reference evidence="3" key="2">
    <citation type="submission" date="2015-10" db="EMBL/GenBank/DDBJ databases">
        <title>Improved Draft Genome Sequence of Clostridium pasteurianum Strain ATCC 6013 (DSM 525) Using a Hybrid Next-Generation Sequencing Approach.</title>
        <authorList>
            <person name="Pyne M.E."/>
            <person name="Utturkar S.M."/>
            <person name="Brown S.D."/>
            <person name="Moo-Young M."/>
            <person name="Chung D.A."/>
            <person name="Chou P.C."/>
        </authorList>
    </citation>
    <scope>NUCLEOTIDE SEQUENCE</scope>
    <source>
        <strain evidence="3">ATCC 6013</strain>
    </source>
</reference>
<evidence type="ECO:0000313" key="5">
    <source>
        <dbReference type="Proteomes" id="UP000030905"/>
    </source>
</evidence>
<dbReference type="EMBL" id="JPGY02000001">
    <property type="protein sequence ID" value="KRU12761.1"/>
    <property type="molecule type" value="Genomic_DNA"/>
</dbReference>
<reference evidence="3 4" key="3">
    <citation type="journal article" name="Genome Announc.">
        <title>Improved Draft Genome Sequence of Clostridium pasteurianum Strain ATCC 6013 (DSM 525) Using a Hybrid Next-Generation Sequencing Approach.</title>
        <authorList>
            <person name="Pyne M.E."/>
            <person name="Utturkar S."/>
            <person name="Brown S.D."/>
            <person name="Moo-Young M."/>
            <person name="Chung D.A."/>
            <person name="Chou C.P."/>
        </authorList>
    </citation>
    <scope>NUCLEOTIDE SEQUENCE [LARGE SCALE GENOMIC DNA]</scope>
    <source>
        <strain evidence="3 4">ATCC 6013</strain>
    </source>
</reference>
<dbReference type="RefSeq" id="WP_155760358.1">
    <property type="nucleotide sequence ID" value="NZ_ANZB01000005.1"/>
</dbReference>
<name>A0A0H3J5R4_CLOPA</name>
<feature type="transmembrane region" description="Helical" evidence="1">
    <location>
        <begin position="25"/>
        <end position="46"/>
    </location>
</feature>